<protein>
    <submittedName>
        <fullName evidence="9">Cobalt-precorrin-2 C(20)-methyltransferase</fullName>
        <ecNumber evidence="9">2.1.1.151</ecNumber>
    </submittedName>
</protein>
<feature type="domain" description="Tetrapyrrole methylase" evidence="8">
    <location>
        <begin position="6"/>
        <end position="218"/>
    </location>
</feature>
<comment type="similarity">
    <text evidence="2">Belongs to the precorrin methyltransferase family.</text>
</comment>
<dbReference type="InterPro" id="IPR006364">
    <property type="entry name" value="CobI/CbiL/CobIJ_dom"/>
</dbReference>
<evidence type="ECO:0000256" key="3">
    <source>
        <dbReference type="ARBA" id="ARBA00022573"/>
    </source>
</evidence>
<keyword evidence="5 9" id="KW-0808">Transferase</keyword>
<dbReference type="Gene3D" id="3.40.1010.10">
    <property type="entry name" value="Cobalt-precorrin-4 Transmethylase, Domain 1"/>
    <property type="match status" value="1"/>
</dbReference>
<dbReference type="InterPro" id="IPR012382">
    <property type="entry name" value="CobI/CbiL"/>
</dbReference>
<evidence type="ECO:0000256" key="6">
    <source>
        <dbReference type="ARBA" id="ARBA00022691"/>
    </source>
</evidence>
<dbReference type="UniPathway" id="UPA00148"/>
<dbReference type="SUPFAM" id="SSF53790">
    <property type="entry name" value="Tetrapyrrole methylase"/>
    <property type="match status" value="1"/>
</dbReference>
<dbReference type="NCBIfam" id="TIGR01467">
    <property type="entry name" value="cobI_cbiL"/>
    <property type="match status" value="1"/>
</dbReference>
<dbReference type="GO" id="GO:0043781">
    <property type="term" value="F:cobalt-factor II C20-methyltransferase activity"/>
    <property type="evidence" value="ECO:0007669"/>
    <property type="project" value="UniProtKB-EC"/>
</dbReference>
<evidence type="ECO:0000259" key="8">
    <source>
        <dbReference type="Pfam" id="PF00590"/>
    </source>
</evidence>
<sequence>MSKNGTLFGVSLGPGDPGLITRRAWALLERPDAIWTYPVRSMRSDSYALDIAHRAGLPLPAQHLPLLFPMTHDAEKLARHWLKAAETVRDLLATGQDVLFLVEGDASTYASFSYLARVLRELDPAAQVQVVAGVSSFNAVCATVQVPLSEQDDTIAIVPAAYGIHAVEKMLDDFDTLVLMKVKPLLDELIDLLERRGLLAHSCLVEKAGSPLERVVRDVASLKGTQVNYLSLLLVKNPGREKGPMVRGCRKKTSTELAEEAAQ</sequence>
<dbReference type="InterPro" id="IPR035996">
    <property type="entry name" value="4pyrrol_Methylase_sf"/>
</dbReference>
<dbReference type="GO" id="GO:0009236">
    <property type="term" value="P:cobalamin biosynthetic process"/>
    <property type="evidence" value="ECO:0007669"/>
    <property type="project" value="UniProtKB-UniPathway"/>
</dbReference>
<evidence type="ECO:0000256" key="4">
    <source>
        <dbReference type="ARBA" id="ARBA00022603"/>
    </source>
</evidence>
<dbReference type="PANTHER" id="PTHR43467">
    <property type="entry name" value="COBALT-PRECORRIN-2 C(20)-METHYLTRANSFERASE"/>
    <property type="match status" value="1"/>
</dbReference>
<gene>
    <name evidence="9" type="primary">cbiL_8</name>
    <name evidence="9" type="ORF">GALL_412630</name>
</gene>
<dbReference type="EC" id="2.1.1.151" evidence="9"/>
<comment type="caution">
    <text evidence="9">The sequence shown here is derived from an EMBL/GenBank/DDBJ whole genome shotgun (WGS) entry which is preliminary data.</text>
</comment>
<proteinExistence type="inferred from homology"/>
<dbReference type="PIRSF" id="PIRSF036427">
    <property type="entry name" value="Precrrn-2_mtase"/>
    <property type="match status" value="1"/>
</dbReference>
<evidence type="ECO:0000256" key="7">
    <source>
        <dbReference type="SAM" id="MobiDB-lite"/>
    </source>
</evidence>
<comment type="pathway">
    <text evidence="1">Cofactor biosynthesis; adenosylcobalamin biosynthesis.</text>
</comment>
<reference evidence="9" key="1">
    <citation type="submission" date="2016-10" db="EMBL/GenBank/DDBJ databases">
        <title>Sequence of Gallionella enrichment culture.</title>
        <authorList>
            <person name="Poehlein A."/>
            <person name="Muehling M."/>
            <person name="Daniel R."/>
        </authorList>
    </citation>
    <scope>NUCLEOTIDE SEQUENCE</scope>
</reference>
<dbReference type="Pfam" id="PF00590">
    <property type="entry name" value="TP_methylase"/>
    <property type="match status" value="1"/>
</dbReference>
<evidence type="ECO:0000256" key="1">
    <source>
        <dbReference type="ARBA" id="ARBA00004953"/>
    </source>
</evidence>
<keyword evidence="6" id="KW-0949">S-adenosyl-L-methionine</keyword>
<dbReference type="InterPro" id="IPR000878">
    <property type="entry name" value="4pyrrol_Mease"/>
</dbReference>
<keyword evidence="3" id="KW-0169">Cobalamin biosynthesis</keyword>
<dbReference type="PANTHER" id="PTHR43467:SF2">
    <property type="entry name" value="COBALT-PRECORRIN-2 C(20)-METHYLTRANSFERASE"/>
    <property type="match status" value="1"/>
</dbReference>
<evidence type="ECO:0000313" key="9">
    <source>
        <dbReference type="EMBL" id="OIQ77045.1"/>
    </source>
</evidence>
<dbReference type="InterPro" id="IPR014777">
    <property type="entry name" value="4pyrrole_Mease_sub1"/>
</dbReference>
<dbReference type="AlphaFoldDB" id="A0A1J5QLZ3"/>
<dbReference type="InterPro" id="IPR014776">
    <property type="entry name" value="4pyrrole_Mease_sub2"/>
</dbReference>
<dbReference type="GO" id="GO:0030788">
    <property type="term" value="F:precorrin-2 C20-methyltransferase activity"/>
    <property type="evidence" value="ECO:0007669"/>
    <property type="project" value="InterPro"/>
</dbReference>
<accession>A0A1J5QLZ3</accession>
<organism evidence="9">
    <name type="scientific">mine drainage metagenome</name>
    <dbReference type="NCBI Taxonomy" id="410659"/>
    <lineage>
        <taxon>unclassified sequences</taxon>
        <taxon>metagenomes</taxon>
        <taxon>ecological metagenomes</taxon>
    </lineage>
</organism>
<dbReference type="Gene3D" id="3.30.950.10">
    <property type="entry name" value="Methyltransferase, Cobalt-precorrin-4 Transmethylase, Domain 2"/>
    <property type="match status" value="1"/>
</dbReference>
<evidence type="ECO:0000256" key="2">
    <source>
        <dbReference type="ARBA" id="ARBA00005879"/>
    </source>
</evidence>
<keyword evidence="4 9" id="KW-0489">Methyltransferase</keyword>
<evidence type="ECO:0000256" key="5">
    <source>
        <dbReference type="ARBA" id="ARBA00022679"/>
    </source>
</evidence>
<name>A0A1J5QLZ3_9ZZZZ</name>
<feature type="region of interest" description="Disordered" evidence="7">
    <location>
        <begin position="244"/>
        <end position="263"/>
    </location>
</feature>
<dbReference type="CDD" id="cd11645">
    <property type="entry name" value="Precorrin_2_C20_MT"/>
    <property type="match status" value="1"/>
</dbReference>
<dbReference type="GO" id="GO:0032259">
    <property type="term" value="P:methylation"/>
    <property type="evidence" value="ECO:0007669"/>
    <property type="project" value="UniProtKB-KW"/>
</dbReference>
<dbReference type="EMBL" id="MLJW01001708">
    <property type="protein sequence ID" value="OIQ77045.1"/>
    <property type="molecule type" value="Genomic_DNA"/>
</dbReference>